<keyword evidence="3" id="KW-0560">Oxidoreductase</keyword>
<proteinExistence type="predicted"/>
<dbReference type="GO" id="GO:0016020">
    <property type="term" value="C:membrane"/>
    <property type="evidence" value="ECO:0007669"/>
    <property type="project" value="TreeGrafter"/>
</dbReference>
<dbReference type="InterPro" id="IPR012171">
    <property type="entry name" value="Fatty_acid_desaturase"/>
</dbReference>
<dbReference type="EMBL" id="JARAWP010000026">
    <property type="protein sequence ID" value="MDX3023243.1"/>
    <property type="molecule type" value="Genomic_DNA"/>
</dbReference>
<dbReference type="EMBL" id="JARAWC010000011">
    <property type="protein sequence ID" value="MDX2961455.1"/>
    <property type="molecule type" value="Genomic_DNA"/>
</dbReference>
<dbReference type="PANTHER" id="PTHR19353">
    <property type="entry name" value="FATTY ACID DESATURASE 2"/>
    <property type="match status" value="1"/>
</dbReference>
<evidence type="ECO:0000313" key="3">
    <source>
        <dbReference type="EMBL" id="MDX2961455.1"/>
    </source>
</evidence>
<keyword evidence="1" id="KW-0472">Membrane</keyword>
<dbReference type="Pfam" id="PF00487">
    <property type="entry name" value="FA_desaturase"/>
    <property type="match status" value="1"/>
</dbReference>
<organism evidence="3 6">
    <name type="scientific">Streptomyces acidiscabies</name>
    <dbReference type="NCBI Taxonomy" id="42234"/>
    <lineage>
        <taxon>Bacteria</taxon>
        <taxon>Bacillati</taxon>
        <taxon>Actinomycetota</taxon>
        <taxon>Actinomycetes</taxon>
        <taxon>Kitasatosporales</taxon>
        <taxon>Streptomycetaceae</taxon>
        <taxon>Streptomyces</taxon>
    </lineage>
</organism>
<dbReference type="GO" id="GO:0008610">
    <property type="term" value="P:lipid biosynthetic process"/>
    <property type="evidence" value="ECO:0007669"/>
    <property type="project" value="UniProtKB-ARBA"/>
</dbReference>
<keyword evidence="1" id="KW-1133">Transmembrane helix</keyword>
<dbReference type="EC" id="1.14.19.-" evidence="3"/>
<dbReference type="AlphaFoldDB" id="A0AAP6BB20"/>
<reference evidence="3 5" key="1">
    <citation type="journal article" date="2023" name="Microb. Genom.">
        <title>Mesoterricola silvestris gen. nov., sp. nov., Mesoterricola sediminis sp. nov., Geothrix oryzae sp. nov., Geothrix edaphica sp. nov., Geothrix rubra sp. nov., and Geothrix limicola sp. nov., six novel members of Acidobacteriota isolated from soils.</title>
        <authorList>
            <person name="Weisberg A.J."/>
            <person name="Pearce E."/>
            <person name="Kramer C.G."/>
            <person name="Chang J.H."/>
            <person name="Clarke C.R."/>
        </authorList>
    </citation>
    <scope>NUCLEOTIDE SEQUENCE</scope>
    <source>
        <strain evidence="4 5">NB05-1H</strain>
        <strain evidence="3">NRRL_B-16521</strain>
    </source>
</reference>
<dbReference type="GO" id="GO:0016717">
    <property type="term" value="F:oxidoreductase activity, acting on paired donors, with oxidation of a pair of donors resulting in the reduction of molecular oxygen to two molecules of water"/>
    <property type="evidence" value="ECO:0007669"/>
    <property type="project" value="TreeGrafter"/>
</dbReference>
<dbReference type="PANTHER" id="PTHR19353:SF19">
    <property type="entry name" value="DELTA(5) FATTY ACID DESATURASE C-RELATED"/>
    <property type="match status" value="1"/>
</dbReference>
<dbReference type="GeneID" id="69812951"/>
<feature type="transmembrane region" description="Helical" evidence="1">
    <location>
        <begin position="207"/>
        <end position="233"/>
    </location>
</feature>
<evidence type="ECO:0000313" key="5">
    <source>
        <dbReference type="Proteomes" id="UP001272987"/>
    </source>
</evidence>
<dbReference type="Proteomes" id="UP001272987">
    <property type="component" value="Unassembled WGS sequence"/>
</dbReference>
<dbReference type="Proteomes" id="UP001282288">
    <property type="component" value="Unassembled WGS sequence"/>
</dbReference>
<feature type="transmembrane region" description="Helical" evidence="1">
    <location>
        <begin position="50"/>
        <end position="68"/>
    </location>
</feature>
<dbReference type="RefSeq" id="WP_010357002.1">
    <property type="nucleotide sequence ID" value="NZ_CP122369.1"/>
</dbReference>
<name>A0AAP6BB20_9ACTN</name>
<dbReference type="InterPro" id="IPR005804">
    <property type="entry name" value="FA_desaturase_dom"/>
</dbReference>
<evidence type="ECO:0000313" key="4">
    <source>
        <dbReference type="EMBL" id="MDX3023243.1"/>
    </source>
</evidence>
<comment type="caution">
    <text evidence="3">The sequence shown here is derived from an EMBL/GenBank/DDBJ whole genome shotgun (WGS) entry which is preliminary data.</text>
</comment>
<keyword evidence="1" id="KW-0812">Transmembrane</keyword>
<evidence type="ECO:0000256" key="1">
    <source>
        <dbReference type="SAM" id="Phobius"/>
    </source>
</evidence>
<accession>A0AAP6BB20</accession>
<evidence type="ECO:0000259" key="2">
    <source>
        <dbReference type="Pfam" id="PF00487"/>
    </source>
</evidence>
<feature type="domain" description="Fatty acid desaturase" evidence="2">
    <location>
        <begin position="73"/>
        <end position="318"/>
    </location>
</feature>
<evidence type="ECO:0000313" key="6">
    <source>
        <dbReference type="Proteomes" id="UP001282288"/>
    </source>
</evidence>
<gene>
    <name evidence="3" type="ORF">PV399_17265</name>
    <name evidence="4" type="ORF">PV666_35995</name>
</gene>
<keyword evidence="5" id="KW-1185">Reference proteome</keyword>
<protein>
    <submittedName>
        <fullName evidence="3">Fatty acid desaturase</fullName>
        <ecNumber evidence="3">1.14.19.-</ecNumber>
    </submittedName>
</protein>
<sequence length="341" mass="38473">MAGRAEVPPLRDEDVERLDAAEGALLAPVRGTDERRSLPKAYFVKSPGRFTAKFLTALGVIAVCWTAIALHFHWSVTVAAMAVTGLMYAHLVELQHECLHEHAYRSRRLNRLCGVAAGMFLLSSFWHYKHDHLRHHAFLGTPDNREFFNYRFRDLHRWYGLGFLLAALHPGRYAGVGRNLVLSCLGRPVPGVSRPLDARRIRSEYRLLALLLAAGVTATVLTGSPLLVLAWLLPAVLVGEPVHFLIEMPEHFGLNTQSDPDVLANTRTVRTSRLAQWFTNYNNLHTAHHYHQGVPMARIADLHVLIADRVVPVAASYRGFYTSVVRGRIRYQDFDETCMTR</sequence>